<evidence type="ECO:0000256" key="8">
    <source>
        <dbReference type="ARBA" id="ARBA00048679"/>
    </source>
</evidence>
<evidence type="ECO:0000256" key="4">
    <source>
        <dbReference type="ARBA" id="ARBA00022741"/>
    </source>
</evidence>
<evidence type="ECO:0000313" key="11">
    <source>
        <dbReference type="EMBL" id="OQE04972.1"/>
    </source>
</evidence>
<dbReference type="EMBL" id="MDYP01000028">
    <property type="protein sequence ID" value="OQE04972.1"/>
    <property type="molecule type" value="Genomic_DNA"/>
</dbReference>
<dbReference type="EC" id="2.7.11.1" evidence="1"/>
<keyword evidence="9" id="KW-0472">Membrane</keyword>
<comment type="catalytic activity">
    <reaction evidence="7">
        <text>L-threonyl-[protein] + ATP = O-phospho-L-threonyl-[protein] + ADP + H(+)</text>
        <dbReference type="Rhea" id="RHEA:46608"/>
        <dbReference type="Rhea" id="RHEA-COMP:11060"/>
        <dbReference type="Rhea" id="RHEA-COMP:11605"/>
        <dbReference type="ChEBI" id="CHEBI:15378"/>
        <dbReference type="ChEBI" id="CHEBI:30013"/>
        <dbReference type="ChEBI" id="CHEBI:30616"/>
        <dbReference type="ChEBI" id="CHEBI:61977"/>
        <dbReference type="ChEBI" id="CHEBI:456216"/>
        <dbReference type="EC" id="2.7.11.1"/>
    </reaction>
</comment>
<evidence type="ECO:0000256" key="7">
    <source>
        <dbReference type="ARBA" id="ARBA00047899"/>
    </source>
</evidence>
<keyword evidence="9" id="KW-1133">Transmembrane helix</keyword>
<dbReference type="PANTHER" id="PTHR24356:SF163">
    <property type="entry name" value="3-PHOSPHOINOSITIDE-DEPENDENT PROTEIN KINASE 1-RELATED"/>
    <property type="match status" value="1"/>
</dbReference>
<dbReference type="Proteomes" id="UP000191518">
    <property type="component" value="Unassembled WGS sequence"/>
</dbReference>
<dbReference type="OrthoDB" id="1668230at2759"/>
<evidence type="ECO:0000256" key="9">
    <source>
        <dbReference type="SAM" id="Phobius"/>
    </source>
</evidence>
<dbReference type="GO" id="GO:0005524">
    <property type="term" value="F:ATP binding"/>
    <property type="evidence" value="ECO:0007669"/>
    <property type="project" value="UniProtKB-KW"/>
</dbReference>
<evidence type="ECO:0000256" key="6">
    <source>
        <dbReference type="ARBA" id="ARBA00022840"/>
    </source>
</evidence>
<keyword evidence="12" id="KW-1185">Reference proteome</keyword>
<evidence type="ECO:0000256" key="2">
    <source>
        <dbReference type="ARBA" id="ARBA00022527"/>
    </source>
</evidence>
<evidence type="ECO:0000256" key="3">
    <source>
        <dbReference type="ARBA" id="ARBA00022679"/>
    </source>
</evidence>
<comment type="catalytic activity">
    <reaction evidence="8">
        <text>L-seryl-[protein] + ATP = O-phospho-L-seryl-[protein] + ADP + H(+)</text>
        <dbReference type="Rhea" id="RHEA:17989"/>
        <dbReference type="Rhea" id="RHEA-COMP:9863"/>
        <dbReference type="Rhea" id="RHEA-COMP:11604"/>
        <dbReference type="ChEBI" id="CHEBI:15378"/>
        <dbReference type="ChEBI" id="CHEBI:29999"/>
        <dbReference type="ChEBI" id="CHEBI:30616"/>
        <dbReference type="ChEBI" id="CHEBI:83421"/>
        <dbReference type="ChEBI" id="CHEBI:456216"/>
        <dbReference type="EC" id="2.7.11.1"/>
    </reaction>
</comment>
<dbReference type="PROSITE" id="PS50011">
    <property type="entry name" value="PROTEIN_KINASE_DOM"/>
    <property type="match status" value="1"/>
</dbReference>
<sequence length="298" mass="33984">MEGHPVLLSSEGTVRIVALGGAGCIHQDSNYQDQVIKAPLKHNTRGCSEKVIKSVERREEFSELCINREKLIYQALPKYDPNILNCLAITDRGIHLPYLRHGDVRSYLQNYSVDAETRDQWINSAIDAVATIHIYGVVHSNISPRNFLVADDFSIRLCDFAGSRINDLDSLVEEETRYRLPSSPSRTIITDIFALGSLIYEVSTGVRPFDEIDDDDEIERMFTEQIFPSLESLEYRDIISKCWRSQYSSADIIKGDILRRRKHLPEPMQCNYPLIFSTLAMIGMGFAVVWAYMGRKRG</sequence>
<keyword evidence="5" id="KW-0418">Kinase</keyword>
<evidence type="ECO:0000256" key="1">
    <source>
        <dbReference type="ARBA" id="ARBA00012513"/>
    </source>
</evidence>
<dbReference type="GO" id="GO:0035556">
    <property type="term" value="P:intracellular signal transduction"/>
    <property type="evidence" value="ECO:0007669"/>
    <property type="project" value="TreeGrafter"/>
</dbReference>
<name>A0A1V6RT68_9EURO</name>
<evidence type="ECO:0000313" key="12">
    <source>
        <dbReference type="Proteomes" id="UP000191518"/>
    </source>
</evidence>
<keyword evidence="9" id="KW-0812">Transmembrane</keyword>
<dbReference type="PANTHER" id="PTHR24356">
    <property type="entry name" value="SERINE/THREONINE-PROTEIN KINASE"/>
    <property type="match status" value="1"/>
</dbReference>
<keyword evidence="4" id="KW-0547">Nucleotide-binding</keyword>
<reference evidence="12" key="1">
    <citation type="journal article" date="2017" name="Nat. Microbiol.">
        <title>Global analysis of biosynthetic gene clusters reveals vast potential of secondary metabolite production in Penicillium species.</title>
        <authorList>
            <person name="Nielsen J.C."/>
            <person name="Grijseels S."/>
            <person name="Prigent S."/>
            <person name="Ji B."/>
            <person name="Dainat J."/>
            <person name="Nielsen K.F."/>
            <person name="Frisvad J.C."/>
            <person name="Workman M."/>
            <person name="Nielsen J."/>
        </authorList>
    </citation>
    <scope>NUCLEOTIDE SEQUENCE [LARGE SCALE GENOMIC DNA]</scope>
    <source>
        <strain evidence="12">IBT 29486</strain>
    </source>
</reference>
<gene>
    <name evidence="11" type="ORF">PENVUL_c028G06650</name>
</gene>
<keyword evidence="3" id="KW-0808">Transferase</keyword>
<dbReference type="Gene3D" id="1.10.510.10">
    <property type="entry name" value="Transferase(Phosphotransferase) domain 1"/>
    <property type="match status" value="1"/>
</dbReference>
<dbReference type="InterPro" id="IPR011009">
    <property type="entry name" value="Kinase-like_dom_sf"/>
</dbReference>
<comment type="caution">
    <text evidence="11">The sequence shown here is derived from an EMBL/GenBank/DDBJ whole genome shotgun (WGS) entry which is preliminary data.</text>
</comment>
<protein>
    <recommendedName>
        <fullName evidence="1">non-specific serine/threonine protein kinase</fullName>
        <ecNumber evidence="1">2.7.11.1</ecNumber>
    </recommendedName>
</protein>
<dbReference type="Pfam" id="PF00069">
    <property type="entry name" value="Pkinase"/>
    <property type="match status" value="1"/>
</dbReference>
<accession>A0A1V6RT68</accession>
<feature type="domain" description="Protein kinase" evidence="10">
    <location>
        <begin position="11"/>
        <end position="275"/>
    </location>
</feature>
<dbReference type="InterPro" id="IPR000719">
    <property type="entry name" value="Prot_kinase_dom"/>
</dbReference>
<evidence type="ECO:0000256" key="5">
    <source>
        <dbReference type="ARBA" id="ARBA00022777"/>
    </source>
</evidence>
<proteinExistence type="predicted"/>
<evidence type="ECO:0000259" key="10">
    <source>
        <dbReference type="PROSITE" id="PS50011"/>
    </source>
</evidence>
<dbReference type="GO" id="GO:0004674">
    <property type="term" value="F:protein serine/threonine kinase activity"/>
    <property type="evidence" value="ECO:0007669"/>
    <property type="project" value="UniProtKB-KW"/>
</dbReference>
<dbReference type="AlphaFoldDB" id="A0A1V6RT68"/>
<organism evidence="11 12">
    <name type="scientific">Penicillium vulpinum</name>
    <dbReference type="NCBI Taxonomy" id="29845"/>
    <lineage>
        <taxon>Eukaryota</taxon>
        <taxon>Fungi</taxon>
        <taxon>Dikarya</taxon>
        <taxon>Ascomycota</taxon>
        <taxon>Pezizomycotina</taxon>
        <taxon>Eurotiomycetes</taxon>
        <taxon>Eurotiomycetidae</taxon>
        <taxon>Eurotiales</taxon>
        <taxon>Aspergillaceae</taxon>
        <taxon>Penicillium</taxon>
    </lineage>
</organism>
<dbReference type="STRING" id="29845.A0A1V6RT68"/>
<dbReference type="InterPro" id="IPR050236">
    <property type="entry name" value="Ser_Thr_kinase_AGC"/>
</dbReference>
<keyword evidence="2" id="KW-0723">Serine/threonine-protein kinase</keyword>
<dbReference type="SUPFAM" id="SSF56112">
    <property type="entry name" value="Protein kinase-like (PK-like)"/>
    <property type="match status" value="1"/>
</dbReference>
<keyword evidence="6" id="KW-0067">ATP-binding</keyword>
<feature type="transmembrane region" description="Helical" evidence="9">
    <location>
        <begin position="272"/>
        <end position="293"/>
    </location>
</feature>